<evidence type="ECO:0000313" key="1">
    <source>
        <dbReference type="EMBL" id="EMD21815.1"/>
    </source>
</evidence>
<reference evidence="1 2" key="1">
    <citation type="submission" date="2012-10" db="EMBL/GenBank/DDBJ databases">
        <title>Genome assembly of Amycolatopsis azurea DSM 43854.</title>
        <authorList>
            <person name="Khatri I."/>
            <person name="Kaur I."/>
            <person name="Subramanian S."/>
            <person name="Mayilraj S."/>
        </authorList>
    </citation>
    <scope>NUCLEOTIDE SEQUENCE [LARGE SCALE GENOMIC DNA]</scope>
    <source>
        <strain evidence="1 2">DSM 43854</strain>
    </source>
</reference>
<dbReference type="Proteomes" id="UP000014137">
    <property type="component" value="Unassembled WGS sequence"/>
</dbReference>
<dbReference type="RefSeq" id="WP_005168235.1">
    <property type="nucleotide sequence ID" value="NZ_ANMG01000118.1"/>
</dbReference>
<protein>
    <submittedName>
        <fullName evidence="1">Uncharacterized protein</fullName>
    </submittedName>
</protein>
<organism evidence="1 2">
    <name type="scientific">Amycolatopsis azurea DSM 43854</name>
    <dbReference type="NCBI Taxonomy" id="1238180"/>
    <lineage>
        <taxon>Bacteria</taxon>
        <taxon>Bacillati</taxon>
        <taxon>Actinomycetota</taxon>
        <taxon>Actinomycetes</taxon>
        <taxon>Pseudonocardiales</taxon>
        <taxon>Pseudonocardiaceae</taxon>
        <taxon>Amycolatopsis</taxon>
    </lineage>
</organism>
<dbReference type="AlphaFoldDB" id="M2PQM2"/>
<proteinExistence type="predicted"/>
<name>M2PQM2_9PSEU</name>
<evidence type="ECO:0000313" key="2">
    <source>
        <dbReference type="Proteomes" id="UP000014137"/>
    </source>
</evidence>
<gene>
    <name evidence="1" type="ORF">C791_0803</name>
</gene>
<sequence length="64" mass="6856">MRFKINSSYAASGSGQWQPRFQRCSGGLPRVQRDLAAQEKVRMGVAGAEESGGGFPPVMSLIAQ</sequence>
<dbReference type="PATRIC" id="fig|1238180.3.peg.8455"/>
<accession>M2PQM2</accession>
<comment type="caution">
    <text evidence="1">The sequence shown here is derived from an EMBL/GenBank/DDBJ whole genome shotgun (WGS) entry which is preliminary data.</text>
</comment>
<dbReference type="EMBL" id="ANMG01000118">
    <property type="protein sequence ID" value="EMD21815.1"/>
    <property type="molecule type" value="Genomic_DNA"/>
</dbReference>